<protein>
    <submittedName>
        <fullName evidence="1">Uncharacterized protein</fullName>
    </submittedName>
</protein>
<dbReference type="AlphaFoldDB" id="A0A0F9FK87"/>
<reference evidence="1" key="1">
    <citation type="journal article" date="2015" name="Nature">
        <title>Complex archaea that bridge the gap between prokaryotes and eukaryotes.</title>
        <authorList>
            <person name="Spang A."/>
            <person name="Saw J.H."/>
            <person name="Jorgensen S.L."/>
            <person name="Zaremba-Niedzwiedzka K."/>
            <person name="Martijn J."/>
            <person name="Lind A.E."/>
            <person name="van Eijk R."/>
            <person name="Schleper C."/>
            <person name="Guy L."/>
            <person name="Ettema T.J."/>
        </authorList>
    </citation>
    <scope>NUCLEOTIDE SEQUENCE</scope>
</reference>
<proteinExistence type="predicted"/>
<sequence>MAHCDHKYEFSRYCGAQVCLSCDDHKGLARCYCGWSNTAPGEGRQELEAMGEQVDPE</sequence>
<evidence type="ECO:0000313" key="1">
    <source>
        <dbReference type="EMBL" id="KKL51482.1"/>
    </source>
</evidence>
<organism evidence="1">
    <name type="scientific">marine sediment metagenome</name>
    <dbReference type="NCBI Taxonomy" id="412755"/>
    <lineage>
        <taxon>unclassified sequences</taxon>
        <taxon>metagenomes</taxon>
        <taxon>ecological metagenomes</taxon>
    </lineage>
</organism>
<name>A0A0F9FK87_9ZZZZ</name>
<comment type="caution">
    <text evidence="1">The sequence shown here is derived from an EMBL/GenBank/DDBJ whole genome shotgun (WGS) entry which is preliminary data.</text>
</comment>
<accession>A0A0F9FK87</accession>
<gene>
    <name evidence="1" type="ORF">LCGC14_2295020</name>
</gene>
<dbReference type="EMBL" id="LAZR01032233">
    <property type="protein sequence ID" value="KKL51482.1"/>
    <property type="molecule type" value="Genomic_DNA"/>
</dbReference>